<dbReference type="Proteomes" id="UP000631114">
    <property type="component" value="Unassembled WGS sequence"/>
</dbReference>
<comment type="caution">
    <text evidence="3">The sequence shown here is derived from an EMBL/GenBank/DDBJ whole genome shotgun (WGS) entry which is preliminary data.</text>
</comment>
<accession>A0A835IU08</accession>
<dbReference type="PROSITE" id="PS50879">
    <property type="entry name" value="RNASE_H_1"/>
    <property type="match status" value="1"/>
</dbReference>
<dbReference type="GO" id="GO:0004523">
    <property type="term" value="F:RNA-DNA hybrid ribonuclease activity"/>
    <property type="evidence" value="ECO:0007669"/>
    <property type="project" value="InterPro"/>
</dbReference>
<dbReference type="AlphaFoldDB" id="A0A835IU08"/>
<proteinExistence type="predicted"/>
<evidence type="ECO:0000256" key="1">
    <source>
        <dbReference type="SAM" id="MobiDB-lite"/>
    </source>
</evidence>
<reference evidence="3 4" key="1">
    <citation type="submission" date="2020-10" db="EMBL/GenBank/DDBJ databases">
        <title>The Coptis chinensis genome and diversification of protoberbering-type alkaloids.</title>
        <authorList>
            <person name="Wang B."/>
            <person name="Shu S."/>
            <person name="Song C."/>
            <person name="Liu Y."/>
        </authorList>
    </citation>
    <scope>NUCLEOTIDE SEQUENCE [LARGE SCALE GENOMIC DNA]</scope>
    <source>
        <strain evidence="3">HL-2020</strain>
        <tissue evidence="3">Leaf</tissue>
    </source>
</reference>
<dbReference type="InterPro" id="IPR002156">
    <property type="entry name" value="RNaseH_domain"/>
</dbReference>
<dbReference type="GO" id="GO:0003676">
    <property type="term" value="F:nucleic acid binding"/>
    <property type="evidence" value="ECO:0007669"/>
    <property type="project" value="InterPro"/>
</dbReference>
<name>A0A835IU08_9MAGN</name>
<gene>
    <name evidence="3" type="ORF">IFM89_001304</name>
</gene>
<feature type="compositionally biased region" description="Polar residues" evidence="1">
    <location>
        <begin position="1"/>
        <end position="17"/>
    </location>
</feature>
<keyword evidence="4" id="KW-1185">Reference proteome</keyword>
<evidence type="ECO:0000313" key="3">
    <source>
        <dbReference type="EMBL" id="KAF9623384.1"/>
    </source>
</evidence>
<evidence type="ECO:0000313" key="4">
    <source>
        <dbReference type="Proteomes" id="UP000631114"/>
    </source>
</evidence>
<evidence type="ECO:0000259" key="2">
    <source>
        <dbReference type="PROSITE" id="PS50879"/>
    </source>
</evidence>
<feature type="region of interest" description="Disordered" evidence="1">
    <location>
        <begin position="1"/>
        <end position="21"/>
    </location>
</feature>
<dbReference type="SUPFAM" id="SSF53098">
    <property type="entry name" value="Ribonuclease H-like"/>
    <property type="match status" value="1"/>
</dbReference>
<dbReference type="EMBL" id="JADFTS010000001">
    <property type="protein sequence ID" value="KAF9623384.1"/>
    <property type="molecule type" value="Genomic_DNA"/>
</dbReference>
<feature type="domain" description="RNase H type-1" evidence="2">
    <location>
        <begin position="169"/>
        <end position="214"/>
    </location>
</feature>
<dbReference type="InterPro" id="IPR012337">
    <property type="entry name" value="RNaseH-like_sf"/>
</dbReference>
<sequence length="214" mass="23880">MQHFVSSIQPKSPQGSPHSKKVKHFPVMKAEAWESYPHHGMGTAIVFQKRSLGSICCPLKGPCPYTLLVVCFFAKSKHNNLDLASPPEKTYKIASLSQCPHQSNRSWAPHLVFQKCRVEIRKAIYRAYNLPKGYMDNPVHDLSSLHKLTVQMKYRKTPKMNECFWLAPPPGVIKINTDGSSCGNPGDAGWGSLYRDNQGVTLGVVEVGVEVETM</sequence>
<protein>
    <recommendedName>
        <fullName evidence="2">RNase H type-1 domain-containing protein</fullName>
    </recommendedName>
</protein>
<organism evidence="3 4">
    <name type="scientific">Coptis chinensis</name>
    <dbReference type="NCBI Taxonomy" id="261450"/>
    <lineage>
        <taxon>Eukaryota</taxon>
        <taxon>Viridiplantae</taxon>
        <taxon>Streptophyta</taxon>
        <taxon>Embryophyta</taxon>
        <taxon>Tracheophyta</taxon>
        <taxon>Spermatophyta</taxon>
        <taxon>Magnoliopsida</taxon>
        <taxon>Ranunculales</taxon>
        <taxon>Ranunculaceae</taxon>
        <taxon>Coptidoideae</taxon>
        <taxon>Coptis</taxon>
    </lineage>
</organism>